<evidence type="ECO:0000313" key="2">
    <source>
        <dbReference type="Proteomes" id="UP000001660"/>
    </source>
</evidence>
<gene>
    <name evidence="1" type="ORF">NIDE1689</name>
</gene>
<dbReference type="AlphaFoldDB" id="D8PDW4"/>
<dbReference type="STRING" id="330214.NIDE1689"/>
<evidence type="ECO:0000313" key="1">
    <source>
        <dbReference type="EMBL" id="CBK41423.1"/>
    </source>
</evidence>
<name>D8PDW4_9BACT</name>
<reference evidence="1 2" key="1">
    <citation type="journal article" date="2010" name="Proc. Natl. Acad. Sci. U.S.A.">
        <title>A Nitrospira metagenome illuminates the physiology and evolution of globally important nitrite-oxidizing bacteria.</title>
        <authorList>
            <person name="Lucker S."/>
            <person name="Wagner M."/>
            <person name="Maixner F."/>
            <person name="Pelletier E."/>
            <person name="Koch H."/>
            <person name="Vacherie B."/>
            <person name="Rattei T."/>
            <person name="Sinninghe Damste J."/>
            <person name="Spieck E."/>
            <person name="Le Paslier D."/>
            <person name="Daims H."/>
        </authorList>
    </citation>
    <scope>NUCLEOTIDE SEQUENCE [LARGE SCALE GENOMIC DNA]</scope>
</reference>
<dbReference type="HOGENOM" id="CLU_3231152_0_0_0"/>
<keyword evidence="2" id="KW-1185">Reference proteome</keyword>
<dbReference type="EMBL" id="FP929003">
    <property type="protein sequence ID" value="CBK41423.1"/>
    <property type="molecule type" value="Genomic_DNA"/>
</dbReference>
<accession>D8PDW4</accession>
<sequence>MLWRNSLALGSFSRLRADQQRLFRPFRSMRAGLSHRFLAHFLE</sequence>
<dbReference type="KEGG" id="nde:NIDE1689"/>
<dbReference type="Proteomes" id="UP000001660">
    <property type="component" value="Chromosome"/>
</dbReference>
<proteinExistence type="predicted"/>
<protein>
    <submittedName>
        <fullName evidence="1">Uncharacterized protein</fullName>
    </submittedName>
</protein>
<organism evidence="1 2">
    <name type="scientific">Nitrospira defluvii</name>
    <dbReference type="NCBI Taxonomy" id="330214"/>
    <lineage>
        <taxon>Bacteria</taxon>
        <taxon>Pseudomonadati</taxon>
        <taxon>Nitrospirota</taxon>
        <taxon>Nitrospiria</taxon>
        <taxon>Nitrospirales</taxon>
        <taxon>Nitrospiraceae</taxon>
        <taxon>Nitrospira</taxon>
    </lineage>
</organism>